<feature type="signal peptide" evidence="2">
    <location>
        <begin position="1"/>
        <end position="27"/>
    </location>
</feature>
<gene>
    <name evidence="3" type="ORF">MECH1_V1_2163</name>
</gene>
<evidence type="ECO:0000313" key="4">
    <source>
        <dbReference type="Proteomes" id="UP001497493"/>
    </source>
</evidence>
<keyword evidence="4" id="KW-1185">Reference proteome</keyword>
<evidence type="ECO:0000313" key="3">
    <source>
        <dbReference type="EMBL" id="CAL1240939.1"/>
    </source>
</evidence>
<feature type="region of interest" description="Disordered" evidence="1">
    <location>
        <begin position="347"/>
        <end position="380"/>
    </location>
</feature>
<dbReference type="RefSeq" id="WP_348757481.1">
    <property type="nucleotide sequence ID" value="NZ_OZ026884.1"/>
</dbReference>
<name>A0ABM9NJX8_9GAMM</name>
<feature type="chain" id="PRO_5045707858" evidence="2">
    <location>
        <begin position="28"/>
        <end position="682"/>
    </location>
</feature>
<evidence type="ECO:0000256" key="1">
    <source>
        <dbReference type="SAM" id="MobiDB-lite"/>
    </source>
</evidence>
<evidence type="ECO:0000256" key="2">
    <source>
        <dbReference type="SAM" id="SignalP"/>
    </source>
</evidence>
<sequence length="682" mass="72974">MSLPARSLFAKASTLLGFLLLFGNAEARPAIPYTPFSGNGCQKSIKIPIPISDFFQNKFVKITATGQISVGEVCNRVVSNPNNPAARFMYITTLTDVEIKYTLSVAGDITKMSGIPNEIKTSLPLGAIPLAPGVAAVPLLKASLGIEGKVVVGLQPTLRMKGQLVIGGIMPQMGPIIPFFYDGTQKEVAVGRHSGATQDLMDPPITRGCEATGSFPGGFQSKFFSKLGIDLTLDGLVPLAFASVKYYFEADMTPNFKGGGVTTYPTFFVYDGLEPEWGLYLDVLQLAAGPLGLLLGPEPRLGHQFNLLKRKLFEGTPYSDKPPICHESVKGFCDLWVKWYPPHKCDPNPPSPKPPAPPQPPAPPSPGSNSMVSLAGPNCPHGVDVRTPDNTWYSTKEGGYAGEGCTGEYLWTHSNGAQSSGDTVTWFWTPGLRQAGTCTFSVFVPATHSIVSTAHPAYYEVYAADGTGPAKHLGGFTIDQLNSNGWVDSGRSWPLPAEGSIWVTLDDRGPTGYGIAADTIRAYCKEGGTGAPPPPHDNNGVYGPGAGGVFQAYGTWYDGGGVGYNGKEVWTNELGAWAVWVPNDLDPEMVYQLEAYIPNNHANAANAHYVVTDQSVKPTDVYVDQNRYTNQWALLGRFCPRPDPITGIGVLEITLKNEKGGSEHLGADDIRALPVGRCTGGL</sequence>
<reference evidence="3 4" key="1">
    <citation type="submission" date="2024-04" db="EMBL/GenBank/DDBJ databases">
        <authorList>
            <person name="Cremers G."/>
        </authorList>
    </citation>
    <scope>NUCLEOTIDE SEQUENCE [LARGE SCALE GENOMIC DNA]</scope>
    <source>
        <strain evidence="3">MeCH1-AG</strain>
    </source>
</reference>
<dbReference type="EMBL" id="OZ026884">
    <property type="protein sequence ID" value="CAL1240939.1"/>
    <property type="molecule type" value="Genomic_DNA"/>
</dbReference>
<protein>
    <submittedName>
        <fullName evidence="3">Uncharacterized protein</fullName>
    </submittedName>
</protein>
<keyword evidence="2" id="KW-0732">Signal</keyword>
<accession>A0ABM9NJX8</accession>
<proteinExistence type="predicted"/>
<organism evidence="3 4">
    <name type="scientific">Candidatus Methylocalor cossyra</name>
    <dbReference type="NCBI Taxonomy" id="3108543"/>
    <lineage>
        <taxon>Bacteria</taxon>
        <taxon>Pseudomonadati</taxon>
        <taxon>Pseudomonadota</taxon>
        <taxon>Gammaproteobacteria</taxon>
        <taxon>Methylococcales</taxon>
        <taxon>Methylococcaceae</taxon>
        <taxon>Candidatus Methylocalor</taxon>
    </lineage>
</organism>
<dbReference type="Proteomes" id="UP001497493">
    <property type="component" value="Chromosome"/>
</dbReference>
<feature type="compositionally biased region" description="Pro residues" evidence="1">
    <location>
        <begin position="347"/>
        <end position="366"/>
    </location>
</feature>